<accession>A0A7W5K616</accession>
<dbReference type="Proteomes" id="UP000553442">
    <property type="component" value="Unassembled WGS sequence"/>
</dbReference>
<feature type="signal peptide" evidence="1">
    <location>
        <begin position="1"/>
        <end position="25"/>
    </location>
</feature>
<evidence type="ECO:0008006" key="4">
    <source>
        <dbReference type="Google" id="ProtNLM"/>
    </source>
</evidence>
<evidence type="ECO:0000256" key="1">
    <source>
        <dbReference type="SAM" id="SignalP"/>
    </source>
</evidence>
<reference evidence="2 3" key="1">
    <citation type="submission" date="2020-08" db="EMBL/GenBank/DDBJ databases">
        <title>Genomic Encyclopedia of Archaeal and Bacterial Type Strains, Phase II (KMG-II): from individual species to whole genera.</title>
        <authorList>
            <person name="Goeker M."/>
        </authorList>
    </citation>
    <scope>NUCLEOTIDE SEQUENCE [LARGE SCALE GENOMIC DNA]</scope>
    <source>
        <strain evidence="2 3">5AG</strain>
    </source>
</reference>
<gene>
    <name evidence="2" type="ORF">BDK63_003441</name>
</gene>
<evidence type="ECO:0000313" key="3">
    <source>
        <dbReference type="Proteomes" id="UP000553442"/>
    </source>
</evidence>
<protein>
    <recommendedName>
        <fullName evidence="4">Sn-glycerol-3-phosphate transporter</fullName>
    </recommendedName>
</protein>
<comment type="caution">
    <text evidence="2">The sequence shown here is derived from an EMBL/GenBank/DDBJ whole genome shotgun (WGS) entry which is preliminary data.</text>
</comment>
<sequence>MSRRPGLTALLPGLMSLLAASPAPAETAGGWRERLDWPPAMELSHVLVQTSLYTDHFSPDPEHTNNQQLMAVELHNPELWFTGFARFKNSFDQDSHYLYVGRELPIWESGDTRVRAKLTAGALHGYRGEYRDKIPFNRHEVAPAILPTVGASWKRLEGDLIVFGAAGLMVTAGWRF</sequence>
<feature type="chain" id="PRO_5030542260" description="Sn-glycerol-3-phosphate transporter" evidence="1">
    <location>
        <begin position="26"/>
        <end position="176"/>
    </location>
</feature>
<proteinExistence type="predicted"/>
<dbReference type="EMBL" id="JACHZF010000036">
    <property type="protein sequence ID" value="MBB3332546.1"/>
    <property type="molecule type" value="Genomic_DNA"/>
</dbReference>
<dbReference type="RefSeq" id="WP_183334193.1">
    <property type="nucleotide sequence ID" value="NZ_JACHZF010000036.1"/>
</dbReference>
<evidence type="ECO:0000313" key="2">
    <source>
        <dbReference type="EMBL" id="MBB3332546.1"/>
    </source>
</evidence>
<dbReference type="AlphaFoldDB" id="A0A7W5K616"/>
<organism evidence="2 3">
    <name type="scientific">Halomonas campaniensis</name>
    <dbReference type="NCBI Taxonomy" id="213554"/>
    <lineage>
        <taxon>Bacteria</taxon>
        <taxon>Pseudomonadati</taxon>
        <taxon>Pseudomonadota</taxon>
        <taxon>Gammaproteobacteria</taxon>
        <taxon>Oceanospirillales</taxon>
        <taxon>Halomonadaceae</taxon>
        <taxon>Halomonas</taxon>
    </lineage>
</organism>
<keyword evidence="1" id="KW-0732">Signal</keyword>
<keyword evidence="3" id="KW-1185">Reference proteome</keyword>
<name>A0A7W5K616_9GAMM</name>